<dbReference type="PANTHER" id="PTHR12994:SF17">
    <property type="entry name" value="LD30995P"/>
    <property type="match status" value="1"/>
</dbReference>
<feature type="signal peptide" evidence="3">
    <location>
        <begin position="1"/>
        <end position="17"/>
    </location>
</feature>
<feature type="transmembrane region" description="Helical" evidence="2">
    <location>
        <begin position="587"/>
        <end position="605"/>
    </location>
</feature>
<keyword evidence="2" id="KW-1133">Transmembrane helix</keyword>
<sequence>MRIFFGFLGIFVEFVASRYMENDRCTAILVGAKASVTGAPMTTHSNDCGNCDIRLIKVPQMKHSPGELRNITLIKQEYPRYVGSARGPSYTQSSLDRGYFNWTNSPTIGAIPQVNETFAYFEGVYGIMNEHQLSMGESTCGAKIWTKPISQGGHALFDITELGRIALERTKTAREAILLMGSLAETYGYYGASWDDDDAKEEAGEALTITDTKEAWMFHILPDDTGKSAVWVAQRVPDNHITAIANQFVIHHVDLDDTDNFLGSKNMFEIAKRNGFWDGTTVFDFTVAFALEHHDPEQYGYTRRVWRVFQLANPNITLSPFTDDYSTKYPFSIESGLLKPEDLMRIQRDHYEGTLFDLTQGPSAGPYGDPDRFRVGNNAAGGQFERSIGIYRATYTFVTVPHPTNNRQAFFWFGPYAPHATAYVPVYTQISDVPKGLSHGTLRKFDPSYNFWAGAVVGNYAGRFYKFTHPFVVKAQTAVESLAIAAQTNVQQEAEALYASKGYDAMINYLTNTTTYWSNTARDALQTLFTTLVTQCHDGYIMSDFENEEMTVKVMGYPKWWLESVGYYYASSADSTIKDDFQLSGSLIFFFIVVILISSALGFIIGRRSTPQRGYAHLQ</sequence>
<evidence type="ECO:0000256" key="1">
    <source>
        <dbReference type="ARBA" id="ARBA00005705"/>
    </source>
</evidence>
<dbReference type="PANTHER" id="PTHR12994">
    <property type="entry name" value="SECERNIN"/>
    <property type="match status" value="1"/>
</dbReference>
<keyword evidence="3" id="KW-0732">Signal</keyword>
<accession>A0A1V9ZN35</accession>
<reference evidence="4 5" key="1">
    <citation type="journal article" date="2014" name="Genome Biol. Evol.">
        <title>The secreted proteins of Achlya hypogyna and Thraustotheca clavata identify the ancestral oomycete secretome and reveal gene acquisitions by horizontal gene transfer.</title>
        <authorList>
            <person name="Misner I."/>
            <person name="Blouin N."/>
            <person name="Leonard G."/>
            <person name="Richards T.A."/>
            <person name="Lane C.E."/>
        </authorList>
    </citation>
    <scope>NUCLEOTIDE SEQUENCE [LARGE SCALE GENOMIC DNA]</scope>
    <source>
        <strain evidence="4 5">ATCC 34112</strain>
    </source>
</reference>
<dbReference type="GO" id="GO:0070004">
    <property type="term" value="F:cysteine-type exopeptidase activity"/>
    <property type="evidence" value="ECO:0007669"/>
    <property type="project" value="InterPro"/>
</dbReference>
<organism evidence="4 5">
    <name type="scientific">Thraustotheca clavata</name>
    <dbReference type="NCBI Taxonomy" id="74557"/>
    <lineage>
        <taxon>Eukaryota</taxon>
        <taxon>Sar</taxon>
        <taxon>Stramenopiles</taxon>
        <taxon>Oomycota</taxon>
        <taxon>Saprolegniomycetes</taxon>
        <taxon>Saprolegniales</taxon>
        <taxon>Achlyaceae</taxon>
        <taxon>Thraustotheca</taxon>
    </lineage>
</organism>
<dbReference type="GO" id="GO:0006508">
    <property type="term" value="P:proteolysis"/>
    <property type="evidence" value="ECO:0007669"/>
    <property type="project" value="InterPro"/>
</dbReference>
<evidence type="ECO:0000256" key="2">
    <source>
        <dbReference type="SAM" id="Phobius"/>
    </source>
</evidence>
<name>A0A1V9ZN35_9STRA</name>
<protein>
    <submittedName>
        <fullName evidence="4">Peptidase</fullName>
    </submittedName>
</protein>
<dbReference type="STRING" id="74557.A0A1V9ZN35"/>
<dbReference type="EMBL" id="JNBS01001814">
    <property type="protein sequence ID" value="OQR99398.1"/>
    <property type="molecule type" value="Genomic_DNA"/>
</dbReference>
<keyword evidence="5" id="KW-1185">Reference proteome</keyword>
<proteinExistence type="inferred from homology"/>
<evidence type="ECO:0000256" key="3">
    <source>
        <dbReference type="SAM" id="SignalP"/>
    </source>
</evidence>
<evidence type="ECO:0000313" key="5">
    <source>
        <dbReference type="Proteomes" id="UP000243217"/>
    </source>
</evidence>
<dbReference type="GO" id="GO:0016805">
    <property type="term" value="F:dipeptidase activity"/>
    <property type="evidence" value="ECO:0007669"/>
    <property type="project" value="InterPro"/>
</dbReference>
<evidence type="ECO:0000313" key="4">
    <source>
        <dbReference type="EMBL" id="OQR99398.1"/>
    </source>
</evidence>
<dbReference type="OrthoDB" id="5175656at2759"/>
<dbReference type="Proteomes" id="UP000243217">
    <property type="component" value="Unassembled WGS sequence"/>
</dbReference>
<comment type="caution">
    <text evidence="4">The sequence shown here is derived from an EMBL/GenBank/DDBJ whole genome shotgun (WGS) entry which is preliminary data.</text>
</comment>
<keyword evidence="2" id="KW-0472">Membrane</keyword>
<dbReference type="InterPro" id="IPR005322">
    <property type="entry name" value="Peptidase_C69"/>
</dbReference>
<feature type="chain" id="PRO_5010696984" evidence="3">
    <location>
        <begin position="18"/>
        <end position="619"/>
    </location>
</feature>
<gene>
    <name evidence="4" type="ORF">THRCLA_06541</name>
</gene>
<dbReference type="AlphaFoldDB" id="A0A1V9ZN35"/>
<keyword evidence="2" id="KW-0812">Transmembrane</keyword>
<dbReference type="Pfam" id="PF03577">
    <property type="entry name" value="Peptidase_C69"/>
    <property type="match status" value="1"/>
</dbReference>
<comment type="similarity">
    <text evidence="1">Belongs to the peptidase C69 family. Secernin subfamily.</text>
</comment>